<dbReference type="Pfam" id="PF03781">
    <property type="entry name" value="FGE-sulfatase"/>
    <property type="match status" value="1"/>
</dbReference>
<feature type="non-terminal residue" evidence="3">
    <location>
        <position position="438"/>
    </location>
</feature>
<sequence length="438" mass="46185">MIKRLFLICVAGFAFLSLAAQTAEANNISVTNVSLQNQSVANSTVEVKFDLTWDNTFSGTDANSASFYDRAWVFVKYSVGGAPAETVGWKHATLTSGGTVTPEASDGKGAIVNIGTNQTVKWYYGTDGVAGSATVRVRVCAIEVVYIPTGNFIYNAGNVGGSGYNNFGGGTQVTVDATTDVPTGASTGWPNGYSAFYIAKYEVSQGQYVDFLNMITQAHATIRAYTSAANGNTISYASGSAYGSRYATTTPNRGCNFLSWDDVTGYDATNIAPGYAAWCAMRPMTEMEFEKAARGGGTTAYTYPWGNSTPSTETYTVDSGTHTKYYANYNNAGGAKPINVGHYLSGDVTRTDEQTGASSYGVTDMGGNLWEHLINCASTTTPANGDGTTAVPASWPTASSGKGVRGGGWNSTSGNLRVSDRGCAGWAYATRNYNIGFR</sequence>
<dbReference type="InterPro" id="IPR016187">
    <property type="entry name" value="CTDL_fold"/>
</dbReference>
<reference evidence="3 4" key="1">
    <citation type="submission" date="2017-09" db="EMBL/GenBank/DDBJ databases">
        <title>Depth-based differentiation of microbial function through sediment-hosted aquifers and enrichment of novel symbionts in the deep terrestrial subsurface.</title>
        <authorList>
            <person name="Probst A.J."/>
            <person name="Ladd B."/>
            <person name="Jarett J.K."/>
            <person name="Geller-Mcgrath D.E."/>
            <person name="Sieber C.M."/>
            <person name="Emerson J.B."/>
            <person name="Anantharaman K."/>
            <person name="Thomas B.C."/>
            <person name="Malmstrom R."/>
            <person name="Stieglmeier M."/>
            <person name="Klingl A."/>
            <person name="Woyke T."/>
            <person name="Ryan C.M."/>
            <person name="Banfield J.F."/>
        </authorList>
    </citation>
    <scope>NUCLEOTIDE SEQUENCE [LARGE SCALE GENOMIC DNA]</scope>
    <source>
        <strain evidence="3">CG07_land_8_20_14_0_80_42_15</strain>
    </source>
</reference>
<dbReference type="GO" id="GO:0120147">
    <property type="term" value="F:formylglycine-generating oxidase activity"/>
    <property type="evidence" value="ECO:0007669"/>
    <property type="project" value="TreeGrafter"/>
</dbReference>
<protein>
    <recommendedName>
        <fullName evidence="2">Sulfatase-modifying factor enzyme-like domain-containing protein</fullName>
    </recommendedName>
</protein>
<dbReference type="EMBL" id="PEWV01000012">
    <property type="protein sequence ID" value="PIU42301.1"/>
    <property type="molecule type" value="Genomic_DNA"/>
</dbReference>
<evidence type="ECO:0000313" key="3">
    <source>
        <dbReference type="EMBL" id="PIU42301.1"/>
    </source>
</evidence>
<dbReference type="InterPro" id="IPR051043">
    <property type="entry name" value="Sulfatase_Mod_Factor_Kinase"/>
</dbReference>
<proteinExistence type="predicted"/>
<evidence type="ECO:0000259" key="2">
    <source>
        <dbReference type="Pfam" id="PF03781"/>
    </source>
</evidence>
<comment type="caution">
    <text evidence="3">The sequence shown here is derived from an EMBL/GenBank/DDBJ whole genome shotgun (WGS) entry which is preliminary data.</text>
</comment>
<feature type="signal peptide" evidence="1">
    <location>
        <begin position="1"/>
        <end position="19"/>
    </location>
</feature>
<dbReference type="PANTHER" id="PTHR23150:SF19">
    <property type="entry name" value="FORMYLGLYCINE-GENERATING ENZYME"/>
    <property type="match status" value="1"/>
</dbReference>
<dbReference type="InterPro" id="IPR042095">
    <property type="entry name" value="SUMF_sf"/>
</dbReference>
<dbReference type="AlphaFoldDB" id="A0A2J0KUY1"/>
<accession>A0A2J0KUY1</accession>
<feature type="domain" description="Sulfatase-modifying factor enzyme-like" evidence="2">
    <location>
        <begin position="194"/>
        <end position="438"/>
    </location>
</feature>
<evidence type="ECO:0000313" key="4">
    <source>
        <dbReference type="Proteomes" id="UP000230052"/>
    </source>
</evidence>
<evidence type="ECO:0000256" key="1">
    <source>
        <dbReference type="SAM" id="SignalP"/>
    </source>
</evidence>
<dbReference type="PANTHER" id="PTHR23150">
    <property type="entry name" value="SULFATASE MODIFYING FACTOR 1, 2"/>
    <property type="match status" value="1"/>
</dbReference>
<dbReference type="SUPFAM" id="SSF56436">
    <property type="entry name" value="C-type lectin-like"/>
    <property type="match status" value="1"/>
</dbReference>
<gene>
    <name evidence="3" type="ORF">COS99_01045</name>
</gene>
<organism evidence="3 4">
    <name type="scientific">Candidatus Aquitaenariimonas noxiae</name>
    <dbReference type="NCBI Taxonomy" id="1974741"/>
    <lineage>
        <taxon>Bacteria</taxon>
        <taxon>Pseudomonadati</taxon>
        <taxon>Candidatus Omnitrophota</taxon>
        <taxon>Candidatus Aquitaenariimonas</taxon>
    </lineage>
</organism>
<dbReference type="Proteomes" id="UP000230052">
    <property type="component" value="Unassembled WGS sequence"/>
</dbReference>
<name>A0A2J0KUY1_9BACT</name>
<dbReference type="InterPro" id="IPR005532">
    <property type="entry name" value="SUMF_dom"/>
</dbReference>
<dbReference type="Gene3D" id="3.90.1580.10">
    <property type="entry name" value="paralog of FGE (formylglycine-generating enzyme)"/>
    <property type="match status" value="1"/>
</dbReference>
<keyword evidence="1" id="KW-0732">Signal</keyword>
<feature type="chain" id="PRO_5014319189" description="Sulfatase-modifying factor enzyme-like domain-containing protein" evidence="1">
    <location>
        <begin position="20"/>
        <end position="438"/>
    </location>
</feature>